<evidence type="ECO:0000256" key="6">
    <source>
        <dbReference type="PIRSR" id="PIRSR000188-2"/>
    </source>
</evidence>
<keyword evidence="10" id="KW-1185">Reference proteome</keyword>
<dbReference type="Gene3D" id="3.40.50.10860">
    <property type="entry name" value="Leucine Dehydrogenase, chain A, domain 1"/>
    <property type="match status" value="1"/>
</dbReference>
<dbReference type="GO" id="GO:0006520">
    <property type="term" value="P:amino acid metabolic process"/>
    <property type="evidence" value="ECO:0007669"/>
    <property type="project" value="InterPro"/>
</dbReference>
<sequence length="353" mass="36884">MFDNEGFDGHEAVTAFNDERSGLRGFVAIHSTALGPAMGGCRVWQYADAGAALTDVLRLSRGMSYKNAIAGLPLGGGKAVIMREPNTPTNEAMFEAFGDVVERLGGRYVTAEDVGVSEQDMVSVARRTRYVGGLPRDGVSGDPSPKTALGVFLGIRAAVKARLGRRELAGLTVAVQGLGNVGRHLCTLLHRAGAKLIVADLNPAVVDSICERFGAVAVDVDSILSQKADVFAPCALGGVLTADTIARLCVPIVAGAANNQLRSDEDGRRLFDAGILYAPDYVINAGGIIACGLGYLQPGDDALVNDRVAGIGRSLSELFERSASARVPTNLIADALARERLGLPAKSALRRAA</sequence>
<dbReference type="InterPro" id="IPR006095">
    <property type="entry name" value="Glu/Leu/Phe/Val/Trp_DH"/>
</dbReference>
<dbReference type="InterPro" id="IPR006097">
    <property type="entry name" value="Glu/Leu/Phe/Val/Trp_DH_dimer"/>
</dbReference>
<accession>I8T4F5</accession>
<evidence type="ECO:0000256" key="1">
    <source>
        <dbReference type="ARBA" id="ARBA00003868"/>
    </source>
</evidence>
<reference evidence="9 10" key="1">
    <citation type="journal article" date="2012" name="J. Bacteriol.">
        <title>Genome Sequence of n-Alkane-Degrading Hydrocarboniphaga effusa Strain AP103T (ATCC BAA-332T).</title>
        <authorList>
            <person name="Chang H.K."/>
            <person name="Zylstra G.J."/>
            <person name="Chae J.C."/>
        </authorList>
    </citation>
    <scope>NUCLEOTIDE SEQUENCE [LARGE SCALE GENOMIC DNA]</scope>
    <source>
        <strain evidence="9 10">AP103</strain>
    </source>
</reference>
<dbReference type="PIRSF" id="PIRSF000188">
    <property type="entry name" value="Phe_leu_dh"/>
    <property type="match status" value="1"/>
</dbReference>
<evidence type="ECO:0000313" key="9">
    <source>
        <dbReference type="EMBL" id="EIT68598.1"/>
    </source>
</evidence>
<keyword evidence="4 6" id="KW-0520">NAD</keyword>
<dbReference type="InterPro" id="IPR036291">
    <property type="entry name" value="NAD(P)-bd_dom_sf"/>
</dbReference>
<gene>
    <name evidence="9" type="ORF">WQQ_37930</name>
</gene>
<keyword evidence="6" id="KW-0547">Nucleotide-binding</keyword>
<dbReference type="PANTHER" id="PTHR42722">
    <property type="entry name" value="LEUCINE DEHYDROGENASE"/>
    <property type="match status" value="1"/>
</dbReference>
<dbReference type="InterPro" id="IPR006096">
    <property type="entry name" value="Glu/Leu/Phe/Val/Trp_DH_C"/>
</dbReference>
<evidence type="ECO:0000256" key="5">
    <source>
        <dbReference type="PIRSR" id="PIRSR000188-1"/>
    </source>
</evidence>
<dbReference type="CDD" id="cd01075">
    <property type="entry name" value="NAD_bind_Leu_Phe_Val_DH"/>
    <property type="match status" value="1"/>
</dbReference>
<comment type="function">
    <text evidence="1">Catalyzes the reversible oxidative deamination of glutamate to alpha-ketoglutarate and ammonia.</text>
</comment>
<organism evidence="9 10">
    <name type="scientific">Hydrocarboniphaga effusa AP103</name>
    <dbReference type="NCBI Taxonomy" id="1172194"/>
    <lineage>
        <taxon>Bacteria</taxon>
        <taxon>Pseudomonadati</taxon>
        <taxon>Pseudomonadota</taxon>
        <taxon>Gammaproteobacteria</taxon>
        <taxon>Nevskiales</taxon>
        <taxon>Nevskiaceae</taxon>
        <taxon>Hydrocarboniphaga</taxon>
    </lineage>
</organism>
<feature type="binding site" evidence="6">
    <location>
        <begin position="177"/>
        <end position="182"/>
    </location>
    <ligand>
        <name>NAD(+)</name>
        <dbReference type="ChEBI" id="CHEBI:57540"/>
    </ligand>
</feature>
<evidence type="ECO:0000256" key="7">
    <source>
        <dbReference type="RuleBase" id="RU004417"/>
    </source>
</evidence>
<dbReference type="SUPFAM" id="SSF53223">
    <property type="entry name" value="Aminoacid dehydrogenase-like, N-terminal domain"/>
    <property type="match status" value="1"/>
</dbReference>
<dbReference type="GO" id="GO:0016639">
    <property type="term" value="F:oxidoreductase activity, acting on the CH-NH2 group of donors, NAD or NADP as acceptor"/>
    <property type="evidence" value="ECO:0007669"/>
    <property type="project" value="InterPro"/>
</dbReference>
<dbReference type="Gene3D" id="3.40.50.720">
    <property type="entry name" value="NAD(P)-binding Rossmann-like Domain"/>
    <property type="match status" value="1"/>
</dbReference>
<evidence type="ECO:0000256" key="2">
    <source>
        <dbReference type="ARBA" id="ARBA00006382"/>
    </source>
</evidence>
<proteinExistence type="inferred from homology"/>
<feature type="domain" description="Glutamate/phenylalanine/leucine/valine/L-tryptophan dehydrogenase C-terminal" evidence="8">
    <location>
        <begin position="141"/>
        <end position="349"/>
    </location>
</feature>
<dbReference type="STRING" id="1172194.WQQ_37930"/>
<evidence type="ECO:0000259" key="8">
    <source>
        <dbReference type="SMART" id="SM00839"/>
    </source>
</evidence>
<protein>
    <submittedName>
        <fullName evidence="9">Glu/Leu/Phe/Val dehydrogenase dimerization region</fullName>
    </submittedName>
</protein>
<dbReference type="SUPFAM" id="SSF51735">
    <property type="entry name" value="NAD(P)-binding Rossmann-fold domains"/>
    <property type="match status" value="1"/>
</dbReference>
<comment type="caution">
    <text evidence="9">The sequence shown here is derived from an EMBL/GenBank/DDBJ whole genome shotgun (WGS) entry which is preliminary data.</text>
</comment>
<dbReference type="GO" id="GO:0000166">
    <property type="term" value="F:nucleotide binding"/>
    <property type="evidence" value="ECO:0007669"/>
    <property type="project" value="UniProtKB-KW"/>
</dbReference>
<dbReference type="RefSeq" id="WP_007186728.1">
    <property type="nucleotide sequence ID" value="NZ_AKGD01000003.1"/>
</dbReference>
<dbReference type="Pfam" id="PF02812">
    <property type="entry name" value="ELFV_dehydrog_N"/>
    <property type="match status" value="1"/>
</dbReference>
<dbReference type="Proteomes" id="UP000003704">
    <property type="component" value="Unassembled WGS sequence"/>
</dbReference>
<dbReference type="PRINTS" id="PR00082">
    <property type="entry name" value="GLFDHDRGNASE"/>
</dbReference>
<feature type="active site" description="Proton donor/acceptor" evidence="5">
    <location>
        <position position="78"/>
    </location>
</feature>
<evidence type="ECO:0000256" key="3">
    <source>
        <dbReference type="ARBA" id="ARBA00023002"/>
    </source>
</evidence>
<dbReference type="EMBL" id="AKGD01000003">
    <property type="protein sequence ID" value="EIT68598.1"/>
    <property type="molecule type" value="Genomic_DNA"/>
</dbReference>
<dbReference type="PANTHER" id="PTHR42722:SF1">
    <property type="entry name" value="VALINE DEHYDROGENASE"/>
    <property type="match status" value="1"/>
</dbReference>
<dbReference type="Pfam" id="PF00208">
    <property type="entry name" value="ELFV_dehydrog"/>
    <property type="match status" value="2"/>
</dbReference>
<dbReference type="OrthoDB" id="9803297at2"/>
<dbReference type="PATRIC" id="fig|1172194.4.peg.3681"/>
<evidence type="ECO:0000256" key="4">
    <source>
        <dbReference type="ARBA" id="ARBA00023027"/>
    </source>
</evidence>
<comment type="similarity">
    <text evidence="2 7">Belongs to the Glu/Leu/Phe/Val dehydrogenases family.</text>
</comment>
<dbReference type="InterPro" id="IPR016211">
    <property type="entry name" value="Glu/Phe/Leu/Val/Trp_DH_bac/arc"/>
</dbReference>
<dbReference type="AlphaFoldDB" id="I8T4F5"/>
<keyword evidence="3 7" id="KW-0560">Oxidoreductase</keyword>
<evidence type="ECO:0000313" key="10">
    <source>
        <dbReference type="Proteomes" id="UP000003704"/>
    </source>
</evidence>
<dbReference type="InterPro" id="IPR046346">
    <property type="entry name" value="Aminoacid_DH-like_N_sf"/>
</dbReference>
<name>I8T4F5_9GAMM</name>
<dbReference type="SMART" id="SM00839">
    <property type="entry name" value="ELFV_dehydrog"/>
    <property type="match status" value="1"/>
</dbReference>